<evidence type="ECO:0000313" key="18">
    <source>
        <dbReference type="EMBL" id="THZ75272.1"/>
    </source>
</evidence>
<dbReference type="EMBL" id="QZAJ01000268">
    <property type="protein sequence ID" value="THW12686.1"/>
    <property type="molecule type" value="Genomic_DNA"/>
</dbReference>
<keyword evidence="5 11" id="KW-0863">Zinc-finger</keyword>
<dbReference type="Proteomes" id="UP000310421">
    <property type="component" value="Unassembled WGS sequence"/>
</dbReference>
<sequence>MAAVHPQTTAGSLLGRRRVSNAQYSPSMMSYMPTYNLNLKDPMAQHQGQIHMSNSHFIPIQTAPDMDAMMDMNAYSQPSMVPNAMAYQHGPMAMDTSYTNHFNLANNFNGSMPAMPPLESVPQWQTFDQMQMPPINMSHMRSESQSSIESCPPLIKSEDEQSPILPSQVFFNTPAYMQTDNASSAGSDDIPTTATSTDIDALMKAIQSKHTKAAEEASKPMPREQPTEASSPPKPRKRYQCSMPDCNKSFYQKTHLEIHTRAHTGVKPFVCKEPSCGQRFSQLGNLKTHERRHTGERPYSCDLCGKTFAQRGNVRAHKIVHTAAKPFTCRLDDCNKQFTQLGNLKSHQNKFHQETIRRLRQTFENLHEGDHVSTWEKVMWEYFTGLYKNCNKGIKGRGKDRRISTTGLGLKFENDDLDTRRNSYASVSSASSGYSMSNGMEHLNMGMAPSLSSSSSMPEQPTFSSPVYMVPQEHRASF</sequence>
<reference evidence="20 21" key="1">
    <citation type="submission" date="2018-10" db="EMBL/GenBank/DDBJ databases">
        <title>Fifty Aureobasidium pullulans genomes reveal a recombining polyextremotolerant generalist.</title>
        <authorList>
            <person name="Gostincar C."/>
            <person name="Turk M."/>
            <person name="Zajc J."/>
            <person name="Gunde-Cimerman N."/>
        </authorList>
    </citation>
    <scope>NUCLEOTIDE SEQUENCE [LARGE SCALE GENOMIC DNA]</scope>
    <source>
        <strain evidence="16 25">EXF-10751</strain>
        <strain evidence="15 22">EXF-11318</strain>
        <strain evidence="14 20">EXF-11900</strain>
        <strain evidence="19 23">EXF-1645</strain>
        <strain evidence="18 24">EXF-3519</strain>
        <strain evidence="17 21">EXF-4256</strain>
    </source>
</reference>
<dbReference type="GO" id="GO:0008270">
    <property type="term" value="F:zinc ion binding"/>
    <property type="evidence" value="ECO:0007669"/>
    <property type="project" value="UniProtKB-KW"/>
</dbReference>
<evidence type="ECO:0000313" key="15">
    <source>
        <dbReference type="EMBL" id="THW12686.1"/>
    </source>
</evidence>
<name>A0A4S8TMI8_AURPU</name>
<keyword evidence="9" id="KW-0804">Transcription</keyword>
<keyword evidence="7" id="KW-0805">Transcription regulation</keyword>
<evidence type="ECO:0000313" key="25">
    <source>
        <dbReference type="Proteomes" id="UP000310421"/>
    </source>
</evidence>
<dbReference type="PANTHER" id="PTHR23235">
    <property type="entry name" value="KRUEPPEL-LIKE TRANSCRIPTION FACTOR"/>
    <property type="match status" value="1"/>
</dbReference>
<dbReference type="EMBL" id="QZBJ01000002">
    <property type="protein sequence ID" value="THY79607.1"/>
    <property type="molecule type" value="Genomic_DNA"/>
</dbReference>
<evidence type="ECO:0000313" key="17">
    <source>
        <dbReference type="EMBL" id="THY79607.1"/>
    </source>
</evidence>
<evidence type="ECO:0000256" key="3">
    <source>
        <dbReference type="ARBA" id="ARBA00022723"/>
    </source>
</evidence>
<evidence type="ECO:0000256" key="7">
    <source>
        <dbReference type="ARBA" id="ARBA00023015"/>
    </source>
</evidence>
<dbReference type="Gene3D" id="3.30.160.60">
    <property type="entry name" value="Classic Zinc Finger"/>
    <property type="match status" value="4"/>
</dbReference>
<keyword evidence="3" id="KW-0479">Metal-binding</keyword>
<evidence type="ECO:0000259" key="13">
    <source>
        <dbReference type="PROSITE" id="PS50157"/>
    </source>
</evidence>
<evidence type="ECO:0000313" key="20">
    <source>
        <dbReference type="Proteomes" id="UP000304951"/>
    </source>
</evidence>
<dbReference type="GO" id="GO:0005634">
    <property type="term" value="C:nucleus"/>
    <property type="evidence" value="ECO:0007669"/>
    <property type="project" value="UniProtKB-SubCell"/>
</dbReference>
<evidence type="ECO:0000256" key="4">
    <source>
        <dbReference type="ARBA" id="ARBA00022737"/>
    </source>
</evidence>
<dbReference type="FunFam" id="3.30.160.60:FF:002343">
    <property type="entry name" value="Zinc finger protein 33A"/>
    <property type="match status" value="1"/>
</dbReference>
<accession>A0A4S8TMI8</accession>
<evidence type="ECO:0000256" key="5">
    <source>
        <dbReference type="ARBA" id="ARBA00022771"/>
    </source>
</evidence>
<dbReference type="SUPFAM" id="SSF57667">
    <property type="entry name" value="beta-beta-alpha zinc fingers"/>
    <property type="match status" value="2"/>
</dbReference>
<keyword evidence="8" id="KW-0238">DNA-binding</keyword>
<dbReference type="Pfam" id="PF00096">
    <property type="entry name" value="zf-C2H2"/>
    <property type="match status" value="4"/>
</dbReference>
<dbReference type="AlphaFoldDB" id="A0A4S8TMI8"/>
<evidence type="ECO:0000313" key="16">
    <source>
        <dbReference type="EMBL" id="THW67656.1"/>
    </source>
</evidence>
<dbReference type="EMBL" id="QZAF01000108">
    <property type="protein sequence ID" value="THV72937.1"/>
    <property type="molecule type" value="Genomic_DNA"/>
</dbReference>
<feature type="region of interest" description="Disordered" evidence="12">
    <location>
        <begin position="448"/>
        <end position="468"/>
    </location>
</feature>
<evidence type="ECO:0000313" key="23">
    <source>
        <dbReference type="Proteomes" id="UP000308724"/>
    </source>
</evidence>
<dbReference type="FunFam" id="3.30.160.60:FF:002157">
    <property type="entry name" value="Transcription factor"/>
    <property type="match status" value="1"/>
</dbReference>
<comment type="caution">
    <text evidence="16">The sequence shown here is derived from an EMBL/GenBank/DDBJ whole genome shotgun (WGS) entry which is preliminary data.</text>
</comment>
<evidence type="ECO:0000256" key="11">
    <source>
        <dbReference type="PROSITE-ProRule" id="PRU00042"/>
    </source>
</evidence>
<dbReference type="Proteomes" id="UP000305064">
    <property type="component" value="Unassembled WGS sequence"/>
</dbReference>
<dbReference type="EMBL" id="QZBZ01000183">
    <property type="protein sequence ID" value="TIA33715.1"/>
    <property type="molecule type" value="Genomic_DNA"/>
</dbReference>
<dbReference type="InterPro" id="IPR036236">
    <property type="entry name" value="Znf_C2H2_sf"/>
</dbReference>
<evidence type="ECO:0000256" key="6">
    <source>
        <dbReference type="ARBA" id="ARBA00022833"/>
    </source>
</evidence>
<evidence type="ECO:0000256" key="2">
    <source>
        <dbReference type="ARBA" id="ARBA00006991"/>
    </source>
</evidence>
<protein>
    <recommendedName>
        <fullName evidence="13">C2H2-type domain-containing protein</fullName>
    </recommendedName>
</protein>
<feature type="compositionally biased region" description="Low complexity" evidence="12">
    <location>
        <begin position="449"/>
        <end position="465"/>
    </location>
</feature>
<dbReference type="Proteomes" id="UP000304951">
    <property type="component" value="Unassembled WGS sequence"/>
</dbReference>
<dbReference type="InterPro" id="IPR013087">
    <property type="entry name" value="Znf_C2H2_type"/>
</dbReference>
<dbReference type="EMBL" id="QZAN01000002">
    <property type="protein sequence ID" value="THW67656.1"/>
    <property type="molecule type" value="Genomic_DNA"/>
</dbReference>
<dbReference type="FunFam" id="3.30.160.60:FF:001480">
    <property type="entry name" value="Si:cabz01071911.3"/>
    <property type="match status" value="1"/>
</dbReference>
<evidence type="ECO:0000256" key="8">
    <source>
        <dbReference type="ARBA" id="ARBA00023125"/>
    </source>
</evidence>
<dbReference type="GO" id="GO:0000978">
    <property type="term" value="F:RNA polymerase II cis-regulatory region sequence-specific DNA binding"/>
    <property type="evidence" value="ECO:0007669"/>
    <property type="project" value="TreeGrafter"/>
</dbReference>
<feature type="compositionally biased region" description="Basic and acidic residues" evidence="12">
    <location>
        <begin position="212"/>
        <end position="226"/>
    </location>
</feature>
<organism evidence="16 25">
    <name type="scientific">Aureobasidium pullulans</name>
    <name type="common">Black yeast</name>
    <name type="synonym">Pullularia pullulans</name>
    <dbReference type="NCBI Taxonomy" id="5580"/>
    <lineage>
        <taxon>Eukaryota</taxon>
        <taxon>Fungi</taxon>
        <taxon>Dikarya</taxon>
        <taxon>Ascomycota</taxon>
        <taxon>Pezizomycotina</taxon>
        <taxon>Dothideomycetes</taxon>
        <taxon>Dothideomycetidae</taxon>
        <taxon>Dothideales</taxon>
        <taxon>Saccotheciaceae</taxon>
        <taxon>Aureobasidium</taxon>
    </lineage>
</organism>
<evidence type="ECO:0000256" key="12">
    <source>
        <dbReference type="SAM" id="MobiDB-lite"/>
    </source>
</evidence>
<comment type="similarity">
    <text evidence="2">Belongs to the krueppel C2H2-type zinc-finger protein family.</text>
</comment>
<dbReference type="SMART" id="SM00355">
    <property type="entry name" value="ZnF_C2H2"/>
    <property type="match status" value="4"/>
</dbReference>
<proteinExistence type="inferred from homology"/>
<comment type="subcellular location">
    <subcellularLocation>
        <location evidence="1">Nucleus</location>
    </subcellularLocation>
</comment>
<feature type="domain" description="C2H2-type" evidence="13">
    <location>
        <begin position="269"/>
        <end position="298"/>
    </location>
</feature>
<dbReference type="PROSITE" id="PS00028">
    <property type="entry name" value="ZINC_FINGER_C2H2_1"/>
    <property type="match status" value="4"/>
</dbReference>
<evidence type="ECO:0000313" key="24">
    <source>
        <dbReference type="Proteomes" id="UP000309734"/>
    </source>
</evidence>
<dbReference type="GO" id="GO:0000981">
    <property type="term" value="F:DNA-binding transcription factor activity, RNA polymerase II-specific"/>
    <property type="evidence" value="ECO:0007669"/>
    <property type="project" value="TreeGrafter"/>
</dbReference>
<dbReference type="Proteomes" id="UP000309734">
    <property type="component" value="Unassembled WGS sequence"/>
</dbReference>
<evidence type="ECO:0000313" key="22">
    <source>
        <dbReference type="Proteomes" id="UP000308014"/>
    </source>
</evidence>
<dbReference type="Proteomes" id="UP000308724">
    <property type="component" value="Unassembled WGS sequence"/>
</dbReference>
<evidence type="ECO:0000256" key="9">
    <source>
        <dbReference type="ARBA" id="ARBA00023163"/>
    </source>
</evidence>
<feature type="domain" description="C2H2-type" evidence="13">
    <location>
        <begin position="327"/>
        <end position="352"/>
    </location>
</feature>
<feature type="domain" description="C2H2-type" evidence="13">
    <location>
        <begin position="299"/>
        <end position="326"/>
    </location>
</feature>
<evidence type="ECO:0000256" key="10">
    <source>
        <dbReference type="ARBA" id="ARBA00023242"/>
    </source>
</evidence>
<keyword evidence="10" id="KW-0539">Nucleus</keyword>
<dbReference type="PANTHER" id="PTHR23235:SF120">
    <property type="entry name" value="KRUPPEL-LIKE FACTOR 15"/>
    <property type="match status" value="1"/>
</dbReference>
<feature type="domain" description="C2H2-type" evidence="13">
    <location>
        <begin position="239"/>
        <end position="268"/>
    </location>
</feature>
<dbReference type="Proteomes" id="UP000308014">
    <property type="component" value="Unassembled WGS sequence"/>
</dbReference>
<keyword evidence="4" id="KW-0677">Repeat</keyword>
<evidence type="ECO:0000256" key="1">
    <source>
        <dbReference type="ARBA" id="ARBA00004123"/>
    </source>
</evidence>
<evidence type="ECO:0000313" key="14">
    <source>
        <dbReference type="EMBL" id="THV72937.1"/>
    </source>
</evidence>
<dbReference type="PROSITE" id="PS50157">
    <property type="entry name" value="ZINC_FINGER_C2H2_2"/>
    <property type="match status" value="4"/>
</dbReference>
<evidence type="ECO:0000313" key="21">
    <source>
        <dbReference type="Proteomes" id="UP000305064"/>
    </source>
</evidence>
<feature type="region of interest" description="Disordered" evidence="12">
    <location>
        <begin position="208"/>
        <end position="239"/>
    </location>
</feature>
<keyword evidence="6" id="KW-0862">Zinc</keyword>
<gene>
    <name evidence="19" type="ORF">D6C78_07355</name>
    <name evidence="18" type="ORF">D6C85_02968</name>
    <name evidence="17" type="ORF">D6C94_00310</name>
    <name evidence="16" type="ORF">D6D20_00410</name>
    <name evidence="15" type="ORF">D6D24_06453</name>
    <name evidence="14" type="ORF">D6D28_03610</name>
</gene>
<dbReference type="EMBL" id="QZBS01000059">
    <property type="protein sequence ID" value="THZ75272.1"/>
    <property type="molecule type" value="Genomic_DNA"/>
</dbReference>
<evidence type="ECO:0000313" key="19">
    <source>
        <dbReference type="EMBL" id="TIA33715.1"/>
    </source>
</evidence>